<keyword evidence="3" id="KW-1185">Reference proteome</keyword>
<feature type="region of interest" description="Disordered" evidence="1">
    <location>
        <begin position="1"/>
        <end position="30"/>
    </location>
</feature>
<sequence>MVLQYTKQSRARQGAMADLRRIKKHKELKD</sequence>
<keyword evidence="2" id="KW-0614">Plasmid</keyword>
<dbReference type="EMBL" id="LR828258">
    <property type="protein sequence ID" value="CAD0363880.1"/>
    <property type="molecule type" value="Genomic_DNA"/>
</dbReference>
<evidence type="ECO:0000313" key="2">
    <source>
        <dbReference type="EMBL" id="CAD0363880.1"/>
    </source>
</evidence>
<name>A0A6V7FKM3_9XANT</name>
<accession>A0A6V7FKM3</accession>
<dbReference type="Proteomes" id="UP000515406">
    <property type="component" value="Plasmid CFBP498_p224"/>
</dbReference>
<proteinExistence type="predicted"/>
<reference evidence="2 3" key="1">
    <citation type="submission" date="2020-07" db="EMBL/GenBank/DDBJ databases">
        <authorList>
            <person name="Pothier F. J."/>
        </authorList>
    </citation>
    <scope>NUCLEOTIDE SEQUENCE [LARGE SCALE GENOMIC DNA]</scope>
    <source>
        <strain evidence="2 3">CFBP 498</strain>
        <plasmid evidence="2 3">CFBP498_p224</plasmid>
    </source>
</reference>
<dbReference type="AlphaFoldDB" id="A0A6V7FKM3"/>
<evidence type="ECO:0000313" key="3">
    <source>
        <dbReference type="Proteomes" id="UP000515406"/>
    </source>
</evidence>
<dbReference type="EMBL" id="LR828258">
    <property type="protein sequence ID" value="CAD0363879.1"/>
    <property type="molecule type" value="Genomic_DNA"/>
</dbReference>
<geneLocation type="plasmid" evidence="2 3">
    <name>CFBP498_p224</name>
</geneLocation>
<protein>
    <submittedName>
        <fullName evidence="2">Uncharacterized protein</fullName>
    </submittedName>
</protein>
<organism evidence="2 3">
    <name type="scientific">Xanthomonas hortorum pv. vitians</name>
    <dbReference type="NCBI Taxonomy" id="83224"/>
    <lineage>
        <taxon>Bacteria</taxon>
        <taxon>Pseudomonadati</taxon>
        <taxon>Pseudomonadota</taxon>
        <taxon>Gammaproteobacteria</taxon>
        <taxon>Lysobacterales</taxon>
        <taxon>Lysobacteraceae</taxon>
        <taxon>Xanthomonas</taxon>
    </lineage>
</organism>
<feature type="compositionally biased region" description="Basic residues" evidence="1">
    <location>
        <begin position="21"/>
        <end position="30"/>
    </location>
</feature>
<evidence type="ECO:0000256" key="1">
    <source>
        <dbReference type="SAM" id="MobiDB-lite"/>
    </source>
</evidence>
<gene>
    <name evidence="2" type="ORF">CFBP498_49680</name>
</gene>